<dbReference type="GO" id="GO:0043565">
    <property type="term" value="F:sequence-specific DNA binding"/>
    <property type="evidence" value="ECO:0007669"/>
    <property type="project" value="InterPro"/>
</dbReference>
<dbReference type="InterPro" id="IPR046532">
    <property type="entry name" value="DUF6597"/>
</dbReference>
<dbReference type="SMART" id="SM00342">
    <property type="entry name" value="HTH_ARAC"/>
    <property type="match status" value="1"/>
</dbReference>
<dbReference type="Gene3D" id="1.10.10.60">
    <property type="entry name" value="Homeodomain-like"/>
    <property type="match status" value="1"/>
</dbReference>
<gene>
    <name evidence="5" type="ORF">D3H65_05580</name>
</gene>
<evidence type="ECO:0000256" key="1">
    <source>
        <dbReference type="ARBA" id="ARBA00023015"/>
    </source>
</evidence>
<evidence type="ECO:0000313" key="5">
    <source>
        <dbReference type="EMBL" id="AXY73478.1"/>
    </source>
</evidence>
<proteinExistence type="predicted"/>
<sequence>MIFKQAKPHHALAAYIDSFWSIAGAGTELHTERIFPDGSPGMVLNLGEKCTTDNGLVTMQPGSTYLVGAMTSYKETYLNEKHHLMGVCFKPGAFSQFYDHLSLAAITEQTVELEKTLAPDTSKMQELSFAELNTFFIKRFKAPDSNLSTIAQSVKTIKGQITVDALAKQHHTTPRQLERSFHKHIGITPKEFINITRFQQAFSEITHNKKHKSLFNIAIEHGYYDHAHLTNDVKRYTGLPPSAL</sequence>
<name>A0A3B7MH00_9BACT</name>
<evidence type="ECO:0000313" key="6">
    <source>
        <dbReference type="Proteomes" id="UP000263900"/>
    </source>
</evidence>
<dbReference type="GO" id="GO:0003700">
    <property type="term" value="F:DNA-binding transcription factor activity"/>
    <property type="evidence" value="ECO:0007669"/>
    <property type="project" value="InterPro"/>
</dbReference>
<dbReference type="KEGG" id="pseg:D3H65_05580"/>
<dbReference type="Proteomes" id="UP000263900">
    <property type="component" value="Chromosome"/>
</dbReference>
<dbReference type="PROSITE" id="PS01124">
    <property type="entry name" value="HTH_ARAC_FAMILY_2"/>
    <property type="match status" value="1"/>
</dbReference>
<dbReference type="Pfam" id="PF20240">
    <property type="entry name" value="DUF6597"/>
    <property type="match status" value="1"/>
</dbReference>
<dbReference type="PANTHER" id="PTHR46796:SF13">
    <property type="entry name" value="HTH-TYPE TRANSCRIPTIONAL ACTIVATOR RHAS"/>
    <property type="match status" value="1"/>
</dbReference>
<accession>A0A3B7MH00</accession>
<keyword evidence="6" id="KW-1185">Reference proteome</keyword>
<dbReference type="RefSeq" id="WP_119049316.1">
    <property type="nucleotide sequence ID" value="NZ_CP032157.1"/>
</dbReference>
<dbReference type="InterPro" id="IPR050204">
    <property type="entry name" value="AraC_XylS_family_regulators"/>
</dbReference>
<feature type="domain" description="HTH araC/xylS-type" evidence="4">
    <location>
        <begin position="144"/>
        <end position="244"/>
    </location>
</feature>
<dbReference type="PANTHER" id="PTHR46796">
    <property type="entry name" value="HTH-TYPE TRANSCRIPTIONAL ACTIVATOR RHAS-RELATED"/>
    <property type="match status" value="1"/>
</dbReference>
<evidence type="ECO:0000256" key="2">
    <source>
        <dbReference type="ARBA" id="ARBA00023125"/>
    </source>
</evidence>
<dbReference type="AlphaFoldDB" id="A0A3B7MH00"/>
<keyword evidence="2" id="KW-0238">DNA-binding</keyword>
<protein>
    <submittedName>
        <fullName evidence="5">AraC family transcriptional regulator</fullName>
    </submittedName>
</protein>
<evidence type="ECO:0000259" key="4">
    <source>
        <dbReference type="PROSITE" id="PS01124"/>
    </source>
</evidence>
<dbReference type="Pfam" id="PF12833">
    <property type="entry name" value="HTH_18"/>
    <property type="match status" value="1"/>
</dbReference>
<reference evidence="5 6" key="1">
    <citation type="submission" date="2018-09" db="EMBL/GenBank/DDBJ databases">
        <title>Genome sequencing of strain 6GH32-13.</title>
        <authorList>
            <person name="Weon H.-Y."/>
            <person name="Heo J."/>
            <person name="Kwon S.-W."/>
        </authorList>
    </citation>
    <scope>NUCLEOTIDE SEQUENCE [LARGE SCALE GENOMIC DNA]</scope>
    <source>
        <strain evidence="5 6">5GH32-13</strain>
    </source>
</reference>
<dbReference type="InterPro" id="IPR018060">
    <property type="entry name" value="HTH_AraC"/>
</dbReference>
<dbReference type="OrthoDB" id="655946at2"/>
<organism evidence="5 6">
    <name type="scientific">Paraflavitalea soli</name>
    <dbReference type="NCBI Taxonomy" id="2315862"/>
    <lineage>
        <taxon>Bacteria</taxon>
        <taxon>Pseudomonadati</taxon>
        <taxon>Bacteroidota</taxon>
        <taxon>Chitinophagia</taxon>
        <taxon>Chitinophagales</taxon>
        <taxon>Chitinophagaceae</taxon>
        <taxon>Paraflavitalea</taxon>
    </lineage>
</organism>
<evidence type="ECO:0000256" key="3">
    <source>
        <dbReference type="ARBA" id="ARBA00023163"/>
    </source>
</evidence>
<keyword evidence="1" id="KW-0805">Transcription regulation</keyword>
<keyword evidence="3" id="KW-0804">Transcription</keyword>
<dbReference type="EMBL" id="CP032157">
    <property type="protein sequence ID" value="AXY73478.1"/>
    <property type="molecule type" value="Genomic_DNA"/>
</dbReference>